<reference evidence="1" key="1">
    <citation type="journal article" date="2021" name="Proc. Natl. Acad. Sci. U.S.A.">
        <title>Global biogeography of chemosynthetic symbionts reveals both localized and globally distributed symbiont groups. .</title>
        <authorList>
            <person name="Osvatic J.T."/>
            <person name="Wilkins L.G.E."/>
            <person name="Leibrecht L."/>
            <person name="Leray M."/>
            <person name="Zauner S."/>
            <person name="Polzin J."/>
            <person name="Camacho Y."/>
            <person name="Gros O."/>
            <person name="van Gils J.A."/>
            <person name="Eisen J.A."/>
            <person name="Petersen J.M."/>
            <person name="Yuen B."/>
        </authorList>
    </citation>
    <scope>NUCLEOTIDE SEQUENCE</scope>
    <source>
        <strain evidence="1">MAGL173</strain>
    </source>
</reference>
<proteinExistence type="predicted"/>
<dbReference type="Proteomes" id="UP000886687">
    <property type="component" value="Unassembled WGS sequence"/>
</dbReference>
<protein>
    <submittedName>
        <fullName evidence="1">Uncharacterized protein</fullName>
    </submittedName>
</protein>
<dbReference type="EMBL" id="JAEPDI010000015">
    <property type="protein sequence ID" value="MCG7940766.1"/>
    <property type="molecule type" value="Genomic_DNA"/>
</dbReference>
<gene>
    <name evidence="1" type="ORF">JAZ04_18170</name>
</gene>
<dbReference type="AlphaFoldDB" id="A0A9E4K8D7"/>
<organism evidence="1 2">
    <name type="scientific">Candidatus Thiodiazotropha lotti</name>
    <dbReference type="NCBI Taxonomy" id="2792787"/>
    <lineage>
        <taxon>Bacteria</taxon>
        <taxon>Pseudomonadati</taxon>
        <taxon>Pseudomonadota</taxon>
        <taxon>Gammaproteobacteria</taxon>
        <taxon>Chromatiales</taxon>
        <taxon>Sedimenticolaceae</taxon>
        <taxon>Candidatus Thiodiazotropha</taxon>
    </lineage>
</organism>
<sequence length="302" mass="35243">MDIRTYTQTQAVSNGVTPFRISSIEQLPTLAQDESCHIIKQYFDYLERTLSNQEAIVDVEQLRDMLNEVSGFIRSNKSQLRADGYSRMLKRLNSIYAQGLRNTNDRAFTRTAVNFADILNTVSQSFPSYDYSESVGLLLHYMHKMFNYREEGWIEVFEHLISMSDSLEIMQLIKTQHLQEIQNWVEEGVDNLFALMDEQLEVIDNIDADILLLDQELLQRRKAFSKQTRATQSELVIPISRARDKQLIQDLFDRRAQLITERIGKLELADLLDENIEEFTDRLIEIRRSAMIQLVWSNPASH</sequence>
<name>A0A9E4K8D7_9GAMM</name>
<evidence type="ECO:0000313" key="2">
    <source>
        <dbReference type="Proteomes" id="UP000886687"/>
    </source>
</evidence>
<comment type="caution">
    <text evidence="1">The sequence shown here is derived from an EMBL/GenBank/DDBJ whole genome shotgun (WGS) entry which is preliminary data.</text>
</comment>
<accession>A0A9E4K8D7</accession>
<evidence type="ECO:0000313" key="1">
    <source>
        <dbReference type="EMBL" id="MCG7940766.1"/>
    </source>
</evidence>